<organism evidence="2">
    <name type="scientific">Timema monikensis</name>
    <dbReference type="NCBI Taxonomy" id="170555"/>
    <lineage>
        <taxon>Eukaryota</taxon>
        <taxon>Metazoa</taxon>
        <taxon>Ecdysozoa</taxon>
        <taxon>Arthropoda</taxon>
        <taxon>Hexapoda</taxon>
        <taxon>Insecta</taxon>
        <taxon>Pterygota</taxon>
        <taxon>Neoptera</taxon>
        <taxon>Polyneoptera</taxon>
        <taxon>Phasmatodea</taxon>
        <taxon>Timematodea</taxon>
        <taxon>Timematoidea</taxon>
        <taxon>Timematidae</taxon>
        <taxon>Timema</taxon>
    </lineage>
</organism>
<protein>
    <submittedName>
        <fullName evidence="2">Uncharacterized protein</fullName>
    </submittedName>
</protein>
<dbReference type="AlphaFoldDB" id="A0A7R9EJB8"/>
<evidence type="ECO:0000256" key="1">
    <source>
        <dbReference type="SAM" id="MobiDB-lite"/>
    </source>
</evidence>
<feature type="compositionally biased region" description="Polar residues" evidence="1">
    <location>
        <begin position="104"/>
        <end position="114"/>
    </location>
</feature>
<name>A0A7R9EJB8_9NEOP</name>
<evidence type="ECO:0000313" key="2">
    <source>
        <dbReference type="EMBL" id="CAD7433744.1"/>
    </source>
</evidence>
<sequence>MYWSKEEQIKLMELYKPHQKTEINARKVRCADHVIPFSANIGTIIANSGDHMLNMWPTNETVPSQESDRVTRPDTPPSNTCTIWTLEGIRGMSVLLWFEFRSENSSGVSYNQEASKVKEPEERAAVMR</sequence>
<reference evidence="2" key="1">
    <citation type="submission" date="2020-11" db="EMBL/GenBank/DDBJ databases">
        <authorList>
            <person name="Tran Van P."/>
        </authorList>
    </citation>
    <scope>NUCLEOTIDE SEQUENCE</scope>
</reference>
<gene>
    <name evidence="2" type="ORF">TMSB3V08_LOCUS10411</name>
</gene>
<feature type="compositionally biased region" description="Basic and acidic residues" evidence="1">
    <location>
        <begin position="115"/>
        <end position="128"/>
    </location>
</feature>
<feature type="region of interest" description="Disordered" evidence="1">
    <location>
        <begin position="104"/>
        <end position="128"/>
    </location>
</feature>
<dbReference type="EMBL" id="OB796738">
    <property type="protein sequence ID" value="CAD7433744.1"/>
    <property type="molecule type" value="Genomic_DNA"/>
</dbReference>
<feature type="region of interest" description="Disordered" evidence="1">
    <location>
        <begin position="59"/>
        <end position="79"/>
    </location>
</feature>
<proteinExistence type="predicted"/>
<accession>A0A7R9EJB8</accession>